<name>A0A6A3CW15_HIBSY</name>
<keyword evidence="2" id="KW-0479">Metal-binding</keyword>
<evidence type="ECO:0000256" key="1">
    <source>
        <dbReference type="ARBA" id="ARBA00001968"/>
    </source>
</evidence>
<comment type="caution">
    <text evidence="5">The sequence shown here is derived from an EMBL/GenBank/DDBJ whole genome shotgun (WGS) entry which is preliminary data.</text>
</comment>
<comment type="cofactor">
    <cofactor evidence="1">
        <name>a divalent metal cation</name>
        <dbReference type="ChEBI" id="CHEBI:60240"/>
    </cofactor>
</comment>
<evidence type="ECO:0000313" key="6">
    <source>
        <dbReference type="Proteomes" id="UP000436088"/>
    </source>
</evidence>
<evidence type="ECO:0000256" key="2">
    <source>
        <dbReference type="ARBA" id="ARBA00022723"/>
    </source>
</evidence>
<dbReference type="EMBL" id="VEPZ02000089">
    <property type="protein sequence ID" value="KAE8733765.1"/>
    <property type="molecule type" value="Genomic_DNA"/>
</dbReference>
<proteinExistence type="predicted"/>
<protein>
    <submittedName>
        <fullName evidence="5">Methyl-CpG-binding domain-containing protein 7-like</fullName>
    </submittedName>
</protein>
<dbReference type="GO" id="GO:0046872">
    <property type="term" value="F:metal ion binding"/>
    <property type="evidence" value="ECO:0007669"/>
    <property type="project" value="UniProtKB-KW"/>
</dbReference>
<feature type="compositionally biased region" description="Basic residues" evidence="3">
    <location>
        <begin position="1"/>
        <end position="14"/>
    </location>
</feature>
<feature type="region of interest" description="Disordered" evidence="3">
    <location>
        <begin position="1"/>
        <end position="29"/>
    </location>
</feature>
<feature type="domain" description="DDE Tnp4" evidence="4">
    <location>
        <begin position="173"/>
        <end position="224"/>
    </location>
</feature>
<evidence type="ECO:0000259" key="4">
    <source>
        <dbReference type="Pfam" id="PF13359"/>
    </source>
</evidence>
<feature type="region of interest" description="Disordered" evidence="3">
    <location>
        <begin position="86"/>
        <end position="116"/>
    </location>
</feature>
<evidence type="ECO:0000256" key="3">
    <source>
        <dbReference type="SAM" id="MobiDB-lite"/>
    </source>
</evidence>
<keyword evidence="6" id="KW-1185">Reference proteome</keyword>
<reference evidence="5" key="1">
    <citation type="submission" date="2019-09" db="EMBL/GenBank/DDBJ databases">
        <title>Draft genome information of white flower Hibiscus syriacus.</title>
        <authorList>
            <person name="Kim Y.-M."/>
        </authorList>
    </citation>
    <scope>NUCLEOTIDE SEQUENCE [LARGE SCALE GENOMIC DNA]</scope>
    <source>
        <strain evidence="5">YM2019G1</strain>
    </source>
</reference>
<gene>
    <name evidence="5" type="ORF">F3Y22_tig00000991pilonHSYRG00072</name>
</gene>
<dbReference type="Proteomes" id="UP000436088">
    <property type="component" value="Unassembled WGS sequence"/>
</dbReference>
<evidence type="ECO:0000313" key="5">
    <source>
        <dbReference type="EMBL" id="KAE8733765.1"/>
    </source>
</evidence>
<accession>A0A6A3CW15</accession>
<dbReference type="Pfam" id="PF13359">
    <property type="entry name" value="DDE_Tnp_4"/>
    <property type="match status" value="1"/>
</dbReference>
<feature type="compositionally biased region" description="Basic and acidic residues" evidence="3">
    <location>
        <begin position="15"/>
        <end position="29"/>
    </location>
</feature>
<organism evidence="5 6">
    <name type="scientific">Hibiscus syriacus</name>
    <name type="common">Rose of Sharon</name>
    <dbReference type="NCBI Taxonomy" id="106335"/>
    <lineage>
        <taxon>Eukaryota</taxon>
        <taxon>Viridiplantae</taxon>
        <taxon>Streptophyta</taxon>
        <taxon>Embryophyta</taxon>
        <taxon>Tracheophyta</taxon>
        <taxon>Spermatophyta</taxon>
        <taxon>Magnoliopsida</taxon>
        <taxon>eudicotyledons</taxon>
        <taxon>Gunneridae</taxon>
        <taxon>Pentapetalae</taxon>
        <taxon>rosids</taxon>
        <taxon>malvids</taxon>
        <taxon>Malvales</taxon>
        <taxon>Malvaceae</taxon>
        <taxon>Malvoideae</taxon>
        <taxon>Hibiscus</taxon>
    </lineage>
</organism>
<dbReference type="AlphaFoldDB" id="A0A6A3CW15"/>
<dbReference type="InterPro" id="IPR027806">
    <property type="entry name" value="HARBI1_dom"/>
</dbReference>
<sequence>MGPARGLKKRRKIEKKTEENASASSEKERSIDWWDELSRKMNGVQSQTKGLDKFKSVFKISRKTFNYICSLEKEDMMVKPGSFTFSDGHGRKGPSPPAVAFHRNSDDRNKTASNGSTTRRITAWSCRLLWPVMRFRDIVTGWPGKIEDWLSSTTLSNYTLGGERTSRITSRLRAEFNKRHSASQLVAHRALARLKEMWKIEGVMRRPDKHKLPRIILVCCLLHNIIINLKDDVQDEMRLSHDHDSGYR</sequence>